<reference evidence="12 13" key="1">
    <citation type="submission" date="2021-04" db="EMBL/GenBank/DDBJ databases">
        <authorList>
            <person name="Shkoporov A.N."/>
            <person name="Stockdale S.R."/>
            <person name="Guerin E."/>
            <person name="Ross R.P."/>
            <person name="Hill C."/>
        </authorList>
    </citation>
    <scope>NUCLEOTIDE SEQUENCE [LARGE SCALE GENOMIC DNA]</scope>
    <source>
        <strain evidence="13">cr54_1</strain>
    </source>
</reference>
<evidence type="ECO:0000256" key="3">
    <source>
        <dbReference type="ARBA" id="ARBA00013308"/>
    </source>
</evidence>
<dbReference type="Pfam" id="PF01068">
    <property type="entry name" value="DNA_ligase_A_M"/>
    <property type="match status" value="1"/>
</dbReference>
<evidence type="ECO:0000256" key="2">
    <source>
        <dbReference type="ARBA" id="ARBA00007572"/>
    </source>
</evidence>
<evidence type="ECO:0000259" key="11">
    <source>
        <dbReference type="PROSITE" id="PS50160"/>
    </source>
</evidence>
<evidence type="ECO:0000313" key="12">
    <source>
        <dbReference type="EMBL" id="QWM89990.1"/>
    </source>
</evidence>
<dbReference type="Proteomes" id="UP000827440">
    <property type="component" value="Segment"/>
</dbReference>
<dbReference type="PROSITE" id="PS50160">
    <property type="entry name" value="DNA_LIGASE_A3"/>
    <property type="match status" value="1"/>
</dbReference>
<evidence type="ECO:0000256" key="5">
    <source>
        <dbReference type="ARBA" id="ARBA00022705"/>
    </source>
</evidence>
<dbReference type="InterPro" id="IPR012310">
    <property type="entry name" value="DNA_ligase_ATP-dep_cent"/>
</dbReference>
<evidence type="ECO:0000256" key="1">
    <source>
        <dbReference type="ARBA" id="ARBA00004328"/>
    </source>
</evidence>
<dbReference type="PANTHER" id="PTHR47810:SF5">
    <property type="entry name" value="LIGASE, PUTATIVE-RELATED"/>
    <property type="match status" value="1"/>
</dbReference>
<evidence type="ECO:0000313" key="13">
    <source>
        <dbReference type="Proteomes" id="UP000827440"/>
    </source>
</evidence>
<dbReference type="EMBL" id="MZ130484">
    <property type="protein sequence ID" value="QWM89990.1"/>
    <property type="molecule type" value="Genomic_DNA"/>
</dbReference>
<evidence type="ECO:0000256" key="7">
    <source>
        <dbReference type="ARBA" id="ARBA00022844"/>
    </source>
</evidence>
<evidence type="ECO:0000256" key="9">
    <source>
        <dbReference type="ARBA" id="ARBA00032896"/>
    </source>
</evidence>
<accession>A0AAE7S1G8</accession>
<keyword evidence="6" id="KW-0227">DNA damage</keyword>
<keyword evidence="5" id="KW-0235">DNA replication</keyword>
<proteinExistence type="inferred from homology"/>
<dbReference type="GO" id="GO:0006260">
    <property type="term" value="P:DNA replication"/>
    <property type="evidence" value="ECO:0007669"/>
    <property type="project" value="UniProtKB-KW"/>
</dbReference>
<keyword evidence="13" id="KW-1185">Reference proteome</keyword>
<dbReference type="SUPFAM" id="SSF56091">
    <property type="entry name" value="DNA ligase/mRNA capping enzyme, catalytic domain"/>
    <property type="match status" value="1"/>
</dbReference>
<name>A0AAE7S1G8_9CAUD</name>
<feature type="domain" description="ATP-dependent DNA ligase family profile" evidence="11">
    <location>
        <begin position="247"/>
        <end position="344"/>
    </location>
</feature>
<protein>
    <recommendedName>
        <fullName evidence="3">DNA ligase</fullName>
    </recommendedName>
    <alternativeName>
        <fullName evidence="9">Polydeoxyribonucleotide synthase [ATP]</fullName>
    </alternativeName>
</protein>
<dbReference type="SUPFAM" id="SSF50249">
    <property type="entry name" value="Nucleic acid-binding proteins"/>
    <property type="match status" value="1"/>
</dbReference>
<sequence length="403" mass="47005">MIDTKEITLYKRNAKGQPIFWTAKVIGNKIQLNFGIVGKQGTTCDYIPPRGVEKEWKTIVAAKRREGGMELSEVHDTAPYILRENLYPYLDTYLPKYNTTNEGFVLPQLAKIYEFDREERFFGQTKIDGVRANVSAYMTQDGMFSQPKLRFRSRKGLEYKCPNLETYLLQMLPKQVLQKMLDEDYVLDGELYIPNQGLNNVLSAAENLTNPLNQLLQFWCYDLAIEDMPQHARLEFLNKHFNRYKVPNYARSQLLLSYHLNNKSRFVLCNNYETSNDEQIIQYRNLFVEAGFEGIILRNPNSFYQFGKRNTAMFKCKPILDGKFKIIDIVPEGAKRPKFSKFILQNDINEETFECMPVGVSDIRKMYLSNRESYIGKIAFVEYRTRSGVKQVPAHANVIRIEM</sequence>
<dbReference type="Gene3D" id="3.30.470.30">
    <property type="entry name" value="DNA ligase/mRNA capping enzyme"/>
    <property type="match status" value="1"/>
</dbReference>
<dbReference type="InterPro" id="IPR012340">
    <property type="entry name" value="NA-bd_OB-fold"/>
</dbReference>
<dbReference type="GO" id="GO:0003910">
    <property type="term" value="F:DNA ligase (ATP) activity"/>
    <property type="evidence" value="ECO:0007669"/>
    <property type="project" value="InterPro"/>
</dbReference>
<dbReference type="GeneID" id="75691073"/>
<dbReference type="GO" id="GO:0006310">
    <property type="term" value="P:DNA recombination"/>
    <property type="evidence" value="ECO:0007669"/>
    <property type="project" value="InterPro"/>
</dbReference>
<dbReference type="PANTHER" id="PTHR47810">
    <property type="entry name" value="DNA LIGASE"/>
    <property type="match status" value="1"/>
</dbReference>
<keyword evidence="4 12" id="KW-0436">Ligase</keyword>
<keyword evidence="7" id="KW-0946">Virion</keyword>
<dbReference type="GO" id="GO:0044423">
    <property type="term" value="C:virion component"/>
    <property type="evidence" value="ECO:0007669"/>
    <property type="project" value="UniProtKB-KW"/>
</dbReference>
<dbReference type="InterPro" id="IPR050326">
    <property type="entry name" value="NAD_dep_DNA_ligaseB"/>
</dbReference>
<comment type="subcellular location">
    <subcellularLocation>
        <location evidence="1">Virion</location>
    </subcellularLocation>
</comment>
<evidence type="ECO:0000256" key="10">
    <source>
        <dbReference type="ARBA" id="ARBA00046002"/>
    </source>
</evidence>
<keyword evidence="8" id="KW-0234">DNA repair</keyword>
<dbReference type="RefSeq" id="YP_010359562.1">
    <property type="nucleotide sequence ID" value="NC_062774.1"/>
</dbReference>
<organism evidence="12 13">
    <name type="scientific">uncultured phage cr54_1</name>
    <dbReference type="NCBI Taxonomy" id="2986398"/>
    <lineage>
        <taxon>Viruses</taxon>
        <taxon>Duplodnaviria</taxon>
        <taxon>Heunggongvirae</taxon>
        <taxon>Uroviricota</taxon>
        <taxon>Caudoviricetes</taxon>
        <taxon>Crassvirales</taxon>
        <taxon>Intestiviridae</taxon>
        <taxon>Churivirinae</taxon>
        <taxon>Jahgtovirus</taxon>
        <taxon>Jahgtovirus intestinalis</taxon>
    </lineage>
</organism>
<comment type="function">
    <text evidence="10">Very low-fidelity DNA ligase that seals nicks in double-stranded DNA during DNA repair. Together with the viral repair DNA polymerase X, fills the single nucleotide gaps generated by the AP endonuclease. It is not essential for viral replication and recombination. Displays a very low adenylation activity towards DNA with 3'-dideoxy- or 3'-amino-terminated nicks compared to regular nick DNA.</text>
</comment>
<comment type="similarity">
    <text evidence="2">Belongs to the ATP-dependent DNA ligase family.</text>
</comment>
<dbReference type="GO" id="GO:0006281">
    <property type="term" value="P:DNA repair"/>
    <property type="evidence" value="ECO:0007669"/>
    <property type="project" value="UniProtKB-KW"/>
</dbReference>
<dbReference type="KEGG" id="vg:75691073"/>
<gene>
    <name evidence="12" type="primary">gp_20535</name>
</gene>
<evidence type="ECO:0000256" key="4">
    <source>
        <dbReference type="ARBA" id="ARBA00022598"/>
    </source>
</evidence>
<dbReference type="GO" id="GO:0005524">
    <property type="term" value="F:ATP binding"/>
    <property type="evidence" value="ECO:0007669"/>
    <property type="project" value="InterPro"/>
</dbReference>
<evidence type="ECO:0000256" key="6">
    <source>
        <dbReference type="ARBA" id="ARBA00022763"/>
    </source>
</evidence>
<evidence type="ECO:0000256" key="8">
    <source>
        <dbReference type="ARBA" id="ARBA00023204"/>
    </source>
</evidence>